<dbReference type="AlphaFoldDB" id="A0A841LQN8"/>
<dbReference type="PROSITE" id="PS51257">
    <property type="entry name" value="PROKAR_LIPOPROTEIN"/>
    <property type="match status" value="1"/>
</dbReference>
<proteinExistence type="predicted"/>
<evidence type="ECO:0000313" key="1">
    <source>
        <dbReference type="EMBL" id="MBB6260395.1"/>
    </source>
</evidence>
<gene>
    <name evidence="1" type="ORF">FHS77_000929</name>
</gene>
<comment type="caution">
    <text evidence="1">The sequence shown here is derived from an EMBL/GenBank/DDBJ whole genome shotgun (WGS) entry which is preliminary data.</text>
</comment>
<evidence type="ECO:0000313" key="2">
    <source>
        <dbReference type="Proteomes" id="UP000555393"/>
    </source>
</evidence>
<name>A0A841LQN8_9HYPH</name>
<dbReference type="Proteomes" id="UP000555393">
    <property type="component" value="Unassembled WGS sequence"/>
</dbReference>
<sequence length="149" mass="16454">MKRFAFAITGLTTIIILSGCSTVTLLWKPGVSISQKQYDYDECTIEAMREVPVDQVTNYTPGYYNPGTTQCRQIGDKVACYQVGEVSIPGNISTYDKNQALRSRVRDRCLAAKGYQQKEVPVCTSAQQKAEAAKATSIDQVKCGVRELN</sequence>
<protein>
    <recommendedName>
        <fullName evidence="3">Lipoprotein</fullName>
    </recommendedName>
</protein>
<accession>A0A841LQN8</accession>
<organism evidence="1 2">
    <name type="scientific">Paenochrobactrum gallinarii</name>
    <dbReference type="NCBI Taxonomy" id="643673"/>
    <lineage>
        <taxon>Bacteria</taxon>
        <taxon>Pseudomonadati</taxon>
        <taxon>Pseudomonadota</taxon>
        <taxon>Alphaproteobacteria</taxon>
        <taxon>Hyphomicrobiales</taxon>
        <taxon>Brucellaceae</taxon>
        <taxon>Paenochrobactrum</taxon>
    </lineage>
</organism>
<keyword evidence="2" id="KW-1185">Reference proteome</keyword>
<evidence type="ECO:0008006" key="3">
    <source>
        <dbReference type="Google" id="ProtNLM"/>
    </source>
</evidence>
<dbReference type="EMBL" id="JACIIU010000003">
    <property type="protein sequence ID" value="MBB6260395.1"/>
    <property type="molecule type" value="Genomic_DNA"/>
</dbReference>
<reference evidence="1 2" key="1">
    <citation type="submission" date="2020-08" db="EMBL/GenBank/DDBJ databases">
        <title>Genomic Encyclopedia of Type Strains, Phase IV (KMG-IV): sequencing the most valuable type-strain genomes for metagenomic binning, comparative biology and taxonomic classification.</title>
        <authorList>
            <person name="Goeker M."/>
        </authorList>
    </citation>
    <scope>NUCLEOTIDE SEQUENCE [LARGE SCALE GENOMIC DNA]</scope>
    <source>
        <strain evidence="1 2">DSM 22336</strain>
    </source>
</reference>